<keyword evidence="3" id="KW-1185">Reference proteome</keyword>
<accession>A0ABY6DKQ1</accession>
<sequence length="72" mass="7707">MLEKAFPFIGLGVVCIGHVKIARILNVNKQGAAGMQMHEPQAQHAVGSVVNEHHDHDVVQCNGLVLRPCAGD</sequence>
<keyword evidence="1" id="KW-0472">Membrane</keyword>
<protein>
    <submittedName>
        <fullName evidence="2">Uncharacterized protein</fullName>
    </submittedName>
</protein>
<gene>
    <name evidence="2" type="ORF">N8I74_16600</name>
</gene>
<dbReference type="Proteomes" id="UP001061302">
    <property type="component" value="Chromosome"/>
</dbReference>
<reference evidence="2" key="1">
    <citation type="submission" date="2022-10" db="EMBL/GenBank/DDBJ databases">
        <title>Chitiniphilus purpureus sp. nov., a novel chitin-degrading bacterium isolated from crawfish pond sediment.</title>
        <authorList>
            <person name="Li K."/>
        </authorList>
    </citation>
    <scope>NUCLEOTIDE SEQUENCE</scope>
    <source>
        <strain evidence="2">CD1</strain>
    </source>
</reference>
<evidence type="ECO:0000256" key="1">
    <source>
        <dbReference type="SAM" id="Phobius"/>
    </source>
</evidence>
<evidence type="ECO:0000313" key="3">
    <source>
        <dbReference type="Proteomes" id="UP001061302"/>
    </source>
</evidence>
<feature type="transmembrane region" description="Helical" evidence="1">
    <location>
        <begin position="6"/>
        <end position="25"/>
    </location>
</feature>
<dbReference type="EMBL" id="CP106753">
    <property type="protein sequence ID" value="UXY14919.1"/>
    <property type="molecule type" value="Genomic_DNA"/>
</dbReference>
<dbReference type="RefSeq" id="WP_263124255.1">
    <property type="nucleotide sequence ID" value="NZ_CP106753.1"/>
</dbReference>
<evidence type="ECO:0000313" key="2">
    <source>
        <dbReference type="EMBL" id="UXY14919.1"/>
    </source>
</evidence>
<proteinExistence type="predicted"/>
<organism evidence="2 3">
    <name type="scientific">Chitiniphilus purpureus</name>
    <dbReference type="NCBI Taxonomy" id="2981137"/>
    <lineage>
        <taxon>Bacteria</taxon>
        <taxon>Pseudomonadati</taxon>
        <taxon>Pseudomonadota</taxon>
        <taxon>Betaproteobacteria</taxon>
        <taxon>Neisseriales</taxon>
        <taxon>Chitinibacteraceae</taxon>
        <taxon>Chitiniphilus</taxon>
    </lineage>
</organism>
<name>A0ABY6DKQ1_9NEIS</name>
<keyword evidence="1" id="KW-0812">Transmembrane</keyword>
<keyword evidence="1" id="KW-1133">Transmembrane helix</keyword>